<gene>
    <name evidence="1" type="ORF">MWN34_13020</name>
</gene>
<proteinExistence type="predicted"/>
<protein>
    <submittedName>
        <fullName evidence="1">Uncharacterized protein</fullName>
    </submittedName>
</protein>
<dbReference type="Proteomes" id="UP001203284">
    <property type="component" value="Unassembled WGS sequence"/>
</dbReference>
<keyword evidence="2" id="KW-1185">Reference proteome</keyword>
<reference evidence="1 2" key="1">
    <citation type="submission" date="2022-04" db="EMBL/GenBank/DDBJ databases">
        <authorList>
            <person name="Grouzdev D.S."/>
            <person name="Pantiukh K.S."/>
            <person name="Krutkina M.S."/>
        </authorList>
    </citation>
    <scope>NUCLEOTIDE SEQUENCE [LARGE SCALE GENOMIC DNA]</scope>
    <source>
        <strain evidence="1 2">6x-1</strain>
    </source>
</reference>
<dbReference type="EMBL" id="JALKCH010000007">
    <property type="protein sequence ID" value="MCK0197830.1"/>
    <property type="molecule type" value="Genomic_DNA"/>
</dbReference>
<evidence type="ECO:0000313" key="1">
    <source>
        <dbReference type="EMBL" id="MCK0197830.1"/>
    </source>
</evidence>
<dbReference type="RefSeq" id="WP_247029716.1">
    <property type="nucleotide sequence ID" value="NZ_JALKCH010000007.1"/>
</dbReference>
<accession>A0ABT0DCY4</accession>
<name>A0ABT0DCY4_9HYPH</name>
<evidence type="ECO:0000313" key="2">
    <source>
        <dbReference type="Proteomes" id="UP001203284"/>
    </source>
</evidence>
<comment type="caution">
    <text evidence="1">The sequence shown here is derived from an EMBL/GenBank/DDBJ whole genome shotgun (WGS) entry which is preliminary data.</text>
</comment>
<sequence length="118" mass="12641">MSDGNRVLLQREDFDASDGRAVPAFEKATFLTRAGLDEVVANAAAKKVKAFGPWMVNLMENGVQTKGKAKAETQGPVASIEGAIEAASIMPTSSRAVTERTLTYGLPKPPEGYPWDED</sequence>
<organism evidence="1 2">
    <name type="scientific">Ancylobacter crimeensis</name>
    <dbReference type="NCBI Taxonomy" id="2579147"/>
    <lineage>
        <taxon>Bacteria</taxon>
        <taxon>Pseudomonadati</taxon>
        <taxon>Pseudomonadota</taxon>
        <taxon>Alphaproteobacteria</taxon>
        <taxon>Hyphomicrobiales</taxon>
        <taxon>Xanthobacteraceae</taxon>
        <taxon>Ancylobacter</taxon>
    </lineage>
</organism>